<dbReference type="CDD" id="cd05399">
    <property type="entry name" value="NT_Rel-Spo_like"/>
    <property type="match status" value="1"/>
</dbReference>
<evidence type="ECO:0000259" key="2">
    <source>
        <dbReference type="SMART" id="SM00954"/>
    </source>
</evidence>
<dbReference type="GO" id="GO:0015969">
    <property type="term" value="P:guanosine tetraphosphate metabolic process"/>
    <property type="evidence" value="ECO:0007669"/>
    <property type="project" value="InterPro"/>
</dbReference>
<dbReference type="Pfam" id="PF13328">
    <property type="entry name" value="HD_4"/>
    <property type="match status" value="1"/>
</dbReference>
<dbReference type="InterPro" id="IPR043519">
    <property type="entry name" value="NT_sf"/>
</dbReference>
<dbReference type="Gene3D" id="3.30.460.10">
    <property type="entry name" value="Beta Polymerase, domain 2"/>
    <property type="match status" value="1"/>
</dbReference>
<gene>
    <name evidence="3" type="ORF">PTTT1_LOCUS47336</name>
</gene>
<dbReference type="Proteomes" id="UP000836788">
    <property type="component" value="Chromosome 6"/>
</dbReference>
<dbReference type="SMART" id="SM00954">
    <property type="entry name" value="RelA_SpoT"/>
    <property type="match status" value="1"/>
</dbReference>
<dbReference type="AlphaFoldDB" id="A0A8J9TEC3"/>
<name>A0A8J9TEC3_PHATR</name>
<sequence>MKSGLLDYTTLTVGISLLHKRNGNTMKAKKRPRAERIQVGKPTASAFSWWSLFLIEWSSLPVFGLTQWSLYGNEFTTQSKPTELRAIQSPVRNDAVSPGKKKEILLDFPDSPSSRTGEHVNSEDFSPQNRIGLPPCCLPYDHFTAEEIEVEVGWLQYSLLDHGVSFDDVRQIVSTIYNVSENNTSVTVGIVQFLRLLFDTCGEEAHMDRMLSTSVVLASVYHYAECMEAHNQGSTAYLLGNANLRNKEMPHNRASIDSEGTVLPAIRGEDTLTRDIVSPRPMPRRLRSSTGSFGAGDEVFLIAEGAARIKRAEALVQSVIGNGHIISQAESDLFRDWLLSVMDDWRSLAIRVFACLYRLEGIRLDAGTYDGRTPEVVKLAKEAMRVYSPLAGRLGMYRLKSRLDEEAFRILYRRQYNAVSSLYLESGAAMEAVSNILRTKISVALQQDESLMMQLEGLEVSSRVKQPYSFWKKLLKKRTGGLSIVDRRAITNDSTLSIAQVQDGIALRVIIQARKWTENEPLEEIRARERFFCYYVQHQIRMKWPEVEADRVKDYILYPKPNGYRSLHHTSSVNCNGVDFPFEVQVRSDEMHMIAEYGVAAHWGYKLGNILAPSSPSVGACAGMLPPAKQCCEILSPAFRPGFSFSHTRLGSTQSFADALVDAKETLLEQYVYVFISGISDDSDGQLLSLPAKSLVVDALAAMDKIDASNLRVLLNGKRVKLDDVVENGDVLMVVA</sequence>
<evidence type="ECO:0000313" key="3">
    <source>
        <dbReference type="EMBL" id="CAG9291300.1"/>
    </source>
</evidence>
<dbReference type="EMBL" id="OU594947">
    <property type="protein sequence ID" value="CAG9291300.1"/>
    <property type="molecule type" value="Genomic_DNA"/>
</dbReference>
<feature type="region of interest" description="Disordered" evidence="1">
    <location>
        <begin position="107"/>
        <end position="126"/>
    </location>
</feature>
<proteinExistence type="predicted"/>
<reference evidence="3" key="1">
    <citation type="submission" date="2022-02" db="EMBL/GenBank/DDBJ databases">
        <authorList>
            <person name="Giguere J D."/>
        </authorList>
    </citation>
    <scope>NUCLEOTIDE SEQUENCE</scope>
    <source>
        <strain evidence="3">CCAP 1055/1</strain>
    </source>
</reference>
<organism evidence="3">
    <name type="scientific">Phaeodactylum tricornutum</name>
    <name type="common">Diatom</name>
    <dbReference type="NCBI Taxonomy" id="2850"/>
    <lineage>
        <taxon>Eukaryota</taxon>
        <taxon>Sar</taxon>
        <taxon>Stramenopiles</taxon>
        <taxon>Ochrophyta</taxon>
        <taxon>Bacillariophyta</taxon>
        <taxon>Bacillariophyceae</taxon>
        <taxon>Bacillariophycidae</taxon>
        <taxon>Naviculales</taxon>
        <taxon>Phaeodactylaceae</taxon>
        <taxon>Phaeodactylum</taxon>
    </lineage>
</organism>
<dbReference type="InterPro" id="IPR007685">
    <property type="entry name" value="RelA_SpoT"/>
</dbReference>
<dbReference type="PANTHER" id="PTHR21262">
    <property type="entry name" value="GUANOSINE-3',5'-BIS DIPHOSPHATE 3'-PYROPHOSPHOHYDROLASE"/>
    <property type="match status" value="1"/>
</dbReference>
<dbReference type="Pfam" id="PF04607">
    <property type="entry name" value="RelA_SpoT"/>
    <property type="match status" value="1"/>
</dbReference>
<dbReference type="SUPFAM" id="SSF109604">
    <property type="entry name" value="HD-domain/PDEase-like"/>
    <property type="match status" value="1"/>
</dbReference>
<feature type="domain" description="RelA/SpoT" evidence="2">
    <location>
        <begin position="462"/>
        <end position="609"/>
    </location>
</feature>
<protein>
    <recommendedName>
        <fullName evidence="2">RelA/SpoT domain-containing protein</fullName>
    </recommendedName>
</protein>
<evidence type="ECO:0000256" key="1">
    <source>
        <dbReference type="SAM" id="MobiDB-lite"/>
    </source>
</evidence>
<accession>A0A8J9TEC3</accession>
<dbReference type="SUPFAM" id="SSF81301">
    <property type="entry name" value="Nucleotidyltransferase"/>
    <property type="match status" value="1"/>
</dbReference>
<dbReference type="PANTHER" id="PTHR21262:SF31">
    <property type="entry name" value="GTP PYROPHOSPHOKINASE"/>
    <property type="match status" value="1"/>
</dbReference>
<dbReference type="Gene3D" id="1.10.3210.10">
    <property type="entry name" value="Hypothetical protein af1432"/>
    <property type="match status" value="1"/>
</dbReference>